<keyword evidence="6" id="KW-0460">Magnesium</keyword>
<evidence type="ECO:0000313" key="10">
    <source>
        <dbReference type="Proteomes" id="UP000179227"/>
    </source>
</evidence>
<dbReference type="GO" id="GO:0016787">
    <property type="term" value="F:hydrolase activity"/>
    <property type="evidence" value="ECO:0007669"/>
    <property type="project" value="UniProtKB-KW"/>
</dbReference>
<comment type="cofactor">
    <cofactor evidence="1">
        <name>Mg(2+)</name>
        <dbReference type="ChEBI" id="CHEBI:18420"/>
    </cofactor>
</comment>
<dbReference type="InterPro" id="IPR029060">
    <property type="entry name" value="PIN-like_dom_sf"/>
</dbReference>
<dbReference type="CDD" id="cd18741">
    <property type="entry name" value="PIN_VapC4-5_FitB-like"/>
    <property type="match status" value="1"/>
</dbReference>
<dbReference type="InterPro" id="IPR050556">
    <property type="entry name" value="Type_II_TA_system_RNase"/>
</dbReference>
<evidence type="ECO:0000256" key="4">
    <source>
        <dbReference type="ARBA" id="ARBA00022723"/>
    </source>
</evidence>
<keyword evidence="4" id="KW-0479">Metal-binding</keyword>
<name>A0A1F5I4C9_9BACT</name>
<dbReference type="Proteomes" id="UP000179227">
    <property type="component" value="Unassembled WGS sequence"/>
</dbReference>
<organism evidence="9 10">
    <name type="scientific">Candidatus Curtissbacteria bacterium RIFCSPLOWO2_01_FULL_42_26</name>
    <dbReference type="NCBI Taxonomy" id="1797729"/>
    <lineage>
        <taxon>Bacteria</taxon>
        <taxon>Candidatus Curtissiibacteriota</taxon>
    </lineage>
</organism>
<keyword evidence="5" id="KW-0378">Hydrolase</keyword>
<dbReference type="STRING" id="1797729.A3A60_03545"/>
<protein>
    <recommendedName>
        <fullName evidence="8">PIN domain-containing protein</fullName>
    </recommendedName>
</protein>
<comment type="similarity">
    <text evidence="7">Belongs to the PINc/VapC protein family.</text>
</comment>
<dbReference type="PANTHER" id="PTHR33653">
    <property type="entry name" value="RIBONUCLEASE VAPC2"/>
    <property type="match status" value="1"/>
</dbReference>
<dbReference type="Gene3D" id="3.40.50.1010">
    <property type="entry name" value="5'-nuclease"/>
    <property type="match status" value="1"/>
</dbReference>
<feature type="domain" description="PIN" evidence="8">
    <location>
        <begin position="2"/>
        <end position="112"/>
    </location>
</feature>
<dbReference type="SUPFAM" id="SSF88723">
    <property type="entry name" value="PIN domain-like"/>
    <property type="match status" value="1"/>
</dbReference>
<dbReference type="GO" id="GO:0046872">
    <property type="term" value="F:metal ion binding"/>
    <property type="evidence" value="ECO:0007669"/>
    <property type="project" value="UniProtKB-KW"/>
</dbReference>
<proteinExistence type="inferred from homology"/>
<keyword evidence="3" id="KW-0540">Nuclease</keyword>
<dbReference type="InterPro" id="IPR002716">
    <property type="entry name" value="PIN_dom"/>
</dbReference>
<keyword evidence="2" id="KW-1277">Toxin-antitoxin system</keyword>
<dbReference type="Pfam" id="PF01850">
    <property type="entry name" value="PIN"/>
    <property type="match status" value="1"/>
</dbReference>
<gene>
    <name evidence="9" type="ORF">A3A60_03545</name>
</gene>
<evidence type="ECO:0000256" key="1">
    <source>
        <dbReference type="ARBA" id="ARBA00001946"/>
    </source>
</evidence>
<evidence type="ECO:0000256" key="7">
    <source>
        <dbReference type="ARBA" id="ARBA00038093"/>
    </source>
</evidence>
<evidence type="ECO:0000259" key="8">
    <source>
        <dbReference type="Pfam" id="PF01850"/>
    </source>
</evidence>
<evidence type="ECO:0000256" key="5">
    <source>
        <dbReference type="ARBA" id="ARBA00022801"/>
    </source>
</evidence>
<evidence type="ECO:0000313" key="9">
    <source>
        <dbReference type="EMBL" id="OGE11155.1"/>
    </source>
</evidence>
<comment type="caution">
    <text evidence="9">The sequence shown here is derived from an EMBL/GenBank/DDBJ whole genome shotgun (WGS) entry which is preliminary data.</text>
</comment>
<dbReference type="AlphaFoldDB" id="A0A1F5I4C9"/>
<dbReference type="PANTHER" id="PTHR33653:SF1">
    <property type="entry name" value="RIBONUCLEASE VAPC2"/>
    <property type="match status" value="1"/>
</dbReference>
<reference evidence="9 10" key="1">
    <citation type="journal article" date="2016" name="Nat. Commun.">
        <title>Thousands of microbial genomes shed light on interconnected biogeochemical processes in an aquifer system.</title>
        <authorList>
            <person name="Anantharaman K."/>
            <person name="Brown C.T."/>
            <person name="Hug L.A."/>
            <person name="Sharon I."/>
            <person name="Castelle C.J."/>
            <person name="Probst A.J."/>
            <person name="Thomas B.C."/>
            <person name="Singh A."/>
            <person name="Wilkins M.J."/>
            <person name="Karaoz U."/>
            <person name="Brodie E.L."/>
            <person name="Williams K.H."/>
            <person name="Hubbard S.S."/>
            <person name="Banfield J.F."/>
        </authorList>
    </citation>
    <scope>NUCLEOTIDE SEQUENCE [LARGE SCALE GENOMIC DNA]</scope>
</reference>
<accession>A0A1F5I4C9</accession>
<evidence type="ECO:0000256" key="3">
    <source>
        <dbReference type="ARBA" id="ARBA00022722"/>
    </source>
</evidence>
<dbReference type="GO" id="GO:0004518">
    <property type="term" value="F:nuclease activity"/>
    <property type="evidence" value="ECO:0007669"/>
    <property type="project" value="UniProtKB-KW"/>
</dbReference>
<evidence type="ECO:0000256" key="6">
    <source>
        <dbReference type="ARBA" id="ARBA00022842"/>
    </source>
</evidence>
<dbReference type="EMBL" id="MFBS01000003">
    <property type="protein sequence ID" value="OGE11155.1"/>
    <property type="molecule type" value="Genomic_DNA"/>
</dbReference>
<evidence type="ECO:0000256" key="2">
    <source>
        <dbReference type="ARBA" id="ARBA00022649"/>
    </source>
</evidence>
<sequence>MYLVDTDVLIWALRGNKSFEDLLQNLKDKGSLSISTVTIAEIYKNIFPSEIVKTEKVLSELQTWDVTEEIAKQAGLYLQEYIKKLKNLSLIDCFIASTANVNNLTLVSLNAKHFPMKDIKTLNPLRKKTTG</sequence>